<dbReference type="InterPro" id="IPR000400">
    <property type="entry name" value="Glyco_hydro_46"/>
</dbReference>
<dbReference type="GO" id="GO:0005975">
    <property type="term" value="P:carbohydrate metabolic process"/>
    <property type="evidence" value="ECO:0007669"/>
    <property type="project" value="InterPro"/>
</dbReference>
<name>A0A0R1USG6_9LACO</name>
<dbReference type="InterPro" id="IPR023099">
    <property type="entry name" value="Glyco_hydro_46_N"/>
</dbReference>
<dbReference type="CDD" id="cd00978">
    <property type="entry name" value="chitosanase_GH46"/>
    <property type="match status" value="1"/>
</dbReference>
<dbReference type="SUPFAM" id="SSF53955">
    <property type="entry name" value="Lysozyme-like"/>
    <property type="match status" value="1"/>
</dbReference>
<keyword evidence="2" id="KW-1185">Reference proteome</keyword>
<dbReference type="STRING" id="1423753.FD28_GL000555"/>
<dbReference type="Proteomes" id="UP000051580">
    <property type="component" value="Unassembled WGS sequence"/>
</dbReference>
<dbReference type="PROSITE" id="PS60000">
    <property type="entry name" value="CHITOSANASE_46_80"/>
    <property type="match status" value="1"/>
</dbReference>
<evidence type="ECO:0000313" key="2">
    <source>
        <dbReference type="Proteomes" id="UP000051580"/>
    </source>
</evidence>
<dbReference type="Gene3D" id="1.20.141.10">
    <property type="entry name" value="Chitosanase, subunit A, domain 1"/>
    <property type="match status" value="1"/>
</dbReference>
<dbReference type="Pfam" id="PF01374">
    <property type="entry name" value="Glyco_hydro_46"/>
    <property type="match status" value="1"/>
</dbReference>
<dbReference type="PATRIC" id="fig|1423753.3.peg.578"/>
<comment type="caution">
    <text evidence="1">The sequence shown here is derived from an EMBL/GenBank/DDBJ whole genome shotgun (WGS) entry which is preliminary data.</text>
</comment>
<dbReference type="GO" id="GO:0016977">
    <property type="term" value="F:chitosanase activity"/>
    <property type="evidence" value="ECO:0007669"/>
    <property type="project" value="InterPro"/>
</dbReference>
<reference evidence="1 2" key="1">
    <citation type="journal article" date="2015" name="Genome Announc.">
        <title>Expanding the biotechnology potential of lactobacilli through comparative genomics of 213 strains and associated genera.</title>
        <authorList>
            <person name="Sun Z."/>
            <person name="Harris H.M."/>
            <person name="McCann A."/>
            <person name="Guo C."/>
            <person name="Argimon S."/>
            <person name="Zhang W."/>
            <person name="Yang X."/>
            <person name="Jeffery I.B."/>
            <person name="Cooney J.C."/>
            <person name="Kagawa T.F."/>
            <person name="Liu W."/>
            <person name="Song Y."/>
            <person name="Salvetti E."/>
            <person name="Wrobel A."/>
            <person name="Rasinkangas P."/>
            <person name="Parkhill J."/>
            <person name="Rea M.C."/>
            <person name="O'Sullivan O."/>
            <person name="Ritari J."/>
            <person name="Douillard F.P."/>
            <person name="Paul Ross R."/>
            <person name="Yang R."/>
            <person name="Briner A.E."/>
            <person name="Felis G.E."/>
            <person name="de Vos W.M."/>
            <person name="Barrangou R."/>
            <person name="Klaenhammer T.R."/>
            <person name="Caufield P.W."/>
            <person name="Cui Y."/>
            <person name="Zhang H."/>
            <person name="O'Toole P.W."/>
        </authorList>
    </citation>
    <scope>NUCLEOTIDE SEQUENCE [LARGE SCALE GENOMIC DNA]</scope>
    <source>
        <strain evidence="1 2">DSM 16381</strain>
    </source>
</reference>
<proteinExistence type="predicted"/>
<accession>A0A0R1USG6</accession>
<gene>
    <name evidence="1" type="ORF">FD28_GL000555</name>
</gene>
<dbReference type="Gene3D" id="3.30.386.10">
    <property type="entry name" value="Chitosanase, subunit A, domain 2"/>
    <property type="match status" value="1"/>
</dbReference>
<evidence type="ECO:0000313" key="1">
    <source>
        <dbReference type="EMBL" id="KRL94403.1"/>
    </source>
</evidence>
<organism evidence="1 2">
    <name type="scientific">Levilactobacillus hammesii DSM 16381</name>
    <dbReference type="NCBI Taxonomy" id="1423753"/>
    <lineage>
        <taxon>Bacteria</taxon>
        <taxon>Bacillati</taxon>
        <taxon>Bacillota</taxon>
        <taxon>Bacilli</taxon>
        <taxon>Lactobacillales</taxon>
        <taxon>Lactobacillaceae</taxon>
        <taxon>Levilactobacillus</taxon>
    </lineage>
</organism>
<dbReference type="InterPro" id="IPR023346">
    <property type="entry name" value="Lysozyme-like_dom_sf"/>
</dbReference>
<dbReference type="GO" id="GO:0005576">
    <property type="term" value="C:extracellular region"/>
    <property type="evidence" value="ECO:0007669"/>
    <property type="project" value="InterPro"/>
</dbReference>
<protein>
    <submittedName>
        <fullName evidence="1">Csn protein</fullName>
    </submittedName>
</protein>
<dbReference type="AlphaFoldDB" id="A0A0R1USG6"/>
<dbReference type="EMBL" id="AZFS01000059">
    <property type="protein sequence ID" value="KRL94403.1"/>
    <property type="molecule type" value="Genomic_DNA"/>
</dbReference>
<sequence length="243" mass="27374">MAPGYRSQQTIKTGQLRATTFSLVASAENSTTNYRQQYGYIQDIGDGRGYTAGIIGFTSGNGDLRQVIQHYVRLKPHHNGLRRYLPALKRVEGTASHRGLGPQFVRAWRRAAKTRQLVRAEDQILNDQYMQPVLKAAKKDGLSPLGQYIYYDAIVVHGPGNDASSFGGIRRHALKLARAPRQGGNQAEYLKAFLKARTPVMKAEAAHKDLSRLETQRALIKAGNYQLKRPLRWQMYGDHYHLN</sequence>